<feature type="binding site" evidence="8">
    <location>
        <position position="83"/>
    </location>
    <ligand>
        <name>Zn(2+)</name>
        <dbReference type="ChEBI" id="CHEBI:29105"/>
    </ligand>
</feature>
<keyword evidence="4 8" id="KW-0747">Spliceosome</keyword>
<keyword evidence="2" id="KW-0507">mRNA processing</keyword>
<dbReference type="InterPro" id="IPR007590">
    <property type="entry name" value="Saf4/Yju2"/>
</dbReference>
<proteinExistence type="inferred from homology"/>
<dbReference type="GO" id="GO:0000349">
    <property type="term" value="P:generation of catalytic spliceosome for first transesterification step"/>
    <property type="evidence" value="ECO:0007669"/>
    <property type="project" value="UniProtKB-UniRule"/>
</dbReference>
<evidence type="ECO:0000256" key="6">
    <source>
        <dbReference type="ARBA" id="ARBA00023187"/>
    </source>
</evidence>
<keyword evidence="3 8" id="KW-0479">Metal-binding</keyword>
<dbReference type="PANTHER" id="PTHR12111">
    <property type="entry name" value="SPLICING FACTOR YJU2"/>
    <property type="match status" value="1"/>
</dbReference>
<feature type="compositionally biased region" description="Low complexity" evidence="9">
    <location>
        <begin position="327"/>
        <end position="353"/>
    </location>
</feature>
<comment type="subunit">
    <text evidence="8">Component of the spliceosome. Present in the activated B complex, the catalytically activated B* complex which catalyzes the branching, the catalytic step 1 C complex catalyzing the exon ligation, and the postcatalytic P complex containing the ligated exons (mRNA) and the excised lariat intron.</text>
</comment>
<organism evidence="10 11">
    <name type="scientific">Rhododendron simsii</name>
    <name type="common">Sims's rhododendron</name>
    <dbReference type="NCBI Taxonomy" id="118357"/>
    <lineage>
        <taxon>Eukaryota</taxon>
        <taxon>Viridiplantae</taxon>
        <taxon>Streptophyta</taxon>
        <taxon>Embryophyta</taxon>
        <taxon>Tracheophyta</taxon>
        <taxon>Spermatophyta</taxon>
        <taxon>Magnoliopsida</taxon>
        <taxon>eudicotyledons</taxon>
        <taxon>Gunneridae</taxon>
        <taxon>Pentapetalae</taxon>
        <taxon>asterids</taxon>
        <taxon>Ericales</taxon>
        <taxon>Ericaceae</taxon>
        <taxon>Ericoideae</taxon>
        <taxon>Rhodoreae</taxon>
        <taxon>Rhododendron</taxon>
    </lineage>
</organism>
<evidence type="ECO:0000256" key="7">
    <source>
        <dbReference type="ARBA" id="ARBA00023242"/>
    </source>
</evidence>
<evidence type="ECO:0000256" key="5">
    <source>
        <dbReference type="ARBA" id="ARBA00022833"/>
    </source>
</evidence>
<feature type="compositionally biased region" description="Basic and acidic residues" evidence="9">
    <location>
        <begin position="120"/>
        <end position="132"/>
    </location>
</feature>
<dbReference type="AlphaFoldDB" id="A0A834GTH7"/>
<reference evidence="10" key="1">
    <citation type="submission" date="2019-11" db="EMBL/GenBank/DDBJ databases">
        <authorList>
            <person name="Liu Y."/>
            <person name="Hou J."/>
            <person name="Li T.-Q."/>
            <person name="Guan C.-H."/>
            <person name="Wu X."/>
            <person name="Wu H.-Z."/>
            <person name="Ling F."/>
            <person name="Zhang R."/>
            <person name="Shi X.-G."/>
            <person name="Ren J.-P."/>
            <person name="Chen E.-F."/>
            <person name="Sun J.-M."/>
        </authorList>
    </citation>
    <scope>NUCLEOTIDE SEQUENCE</scope>
    <source>
        <strain evidence="10">Adult_tree_wgs_1</strain>
        <tissue evidence="10">Leaves</tissue>
    </source>
</reference>
<evidence type="ECO:0000256" key="2">
    <source>
        <dbReference type="ARBA" id="ARBA00022664"/>
    </source>
</evidence>
<dbReference type="GO" id="GO:0046872">
    <property type="term" value="F:metal ion binding"/>
    <property type="evidence" value="ECO:0007669"/>
    <property type="project" value="UniProtKB-KW"/>
</dbReference>
<evidence type="ECO:0000313" key="11">
    <source>
        <dbReference type="Proteomes" id="UP000626092"/>
    </source>
</evidence>
<dbReference type="GO" id="GO:0071006">
    <property type="term" value="C:U2-type catalytic step 1 spliceosome"/>
    <property type="evidence" value="ECO:0007669"/>
    <property type="project" value="UniProtKB-UniRule"/>
</dbReference>
<feature type="compositionally biased region" description="Polar residues" evidence="9">
    <location>
        <begin position="361"/>
        <end position="375"/>
    </location>
</feature>
<accession>A0A834GTH7</accession>
<gene>
    <name evidence="10" type="ORF">RHSIM_Rhsim06G0185000</name>
</gene>
<feature type="compositionally biased region" description="Basic and acidic residues" evidence="9">
    <location>
        <begin position="308"/>
        <end position="317"/>
    </location>
</feature>
<feature type="compositionally biased region" description="Acidic residues" evidence="9">
    <location>
        <begin position="258"/>
        <end position="271"/>
    </location>
</feature>
<dbReference type="OrthoDB" id="674963at2759"/>
<comment type="subcellular location">
    <subcellularLocation>
        <location evidence="1 8">Nucleus</location>
    </subcellularLocation>
</comment>
<feature type="compositionally biased region" description="Polar residues" evidence="9">
    <location>
        <begin position="272"/>
        <end position="284"/>
    </location>
</feature>
<feature type="binding site" evidence="8">
    <location>
        <position position="46"/>
    </location>
    <ligand>
        <name>Zn(2+)</name>
        <dbReference type="ChEBI" id="CHEBI:29105"/>
    </ligand>
</feature>
<evidence type="ECO:0000256" key="1">
    <source>
        <dbReference type="ARBA" id="ARBA00004123"/>
    </source>
</evidence>
<comment type="caution">
    <text evidence="10">The sequence shown here is derived from an EMBL/GenBank/DDBJ whole genome shotgun (WGS) entry which is preliminary data.</text>
</comment>
<comment type="function">
    <text evidence="8">Part of the spliceosome which catalyzes two sequential transesterification reactions, first the excision of the non-coding intron from pre-mRNA and then the ligation of the coding exons to form the mature mRNA. Plays a role in stabilizing the structure of the spliceosome catalytic core and docking of the branch helix into the active site, producing 5'-exon and lariat intron-3'-intermediates.</text>
</comment>
<sequence>MGERKVLNKYYPPDFDPAKIPRRRQLKNQQMKVRMMLPMSIRCATCGNYIYKGTKFNSRKEDVVGETYLGIQIFRFYFKCTRCSAELTMKTDPQNSDYVVEAGATRNFEPWRAEDEEADSEKLKREKEEMGDAMKSLENRTLDSKREMDILAALDEVKSMKVRVNTSSCFYYPIPCPRHMPVQLGQEAGDQNCCSVVTLAIPSQHRSRQATVSVDAMLEALQRSAEDKEKKLEEEDEALIKSLFGGPRREVIQRIADDVFDEDDDEDEDLSETLSENGETSNNQSKKRRKVSEEPARYPTDCLAKTSDSSKNEEKRGASSAPKHIFKSSLVRVSVVRKPSSASNSNGPANQASKPTEEQKTNATSTGLLSLCQNYESDEDD</sequence>
<evidence type="ECO:0000256" key="4">
    <source>
        <dbReference type="ARBA" id="ARBA00022728"/>
    </source>
</evidence>
<dbReference type="InterPro" id="IPR043701">
    <property type="entry name" value="Yju2"/>
</dbReference>
<evidence type="ECO:0000256" key="9">
    <source>
        <dbReference type="SAM" id="MobiDB-lite"/>
    </source>
</evidence>
<keyword evidence="7 8" id="KW-0539">Nucleus</keyword>
<name>A0A834GTH7_RHOSS</name>
<feature type="region of interest" description="Disordered" evidence="9">
    <location>
        <begin position="257"/>
        <end position="381"/>
    </location>
</feature>
<feature type="region of interest" description="Disordered" evidence="9">
    <location>
        <begin position="112"/>
        <end position="132"/>
    </location>
</feature>
<dbReference type="HAMAP" id="MF_03226">
    <property type="entry name" value="YJU2"/>
    <property type="match status" value="1"/>
</dbReference>
<dbReference type="PANTHER" id="PTHR12111:SF1">
    <property type="entry name" value="SPLICING FACTOR YJU2"/>
    <property type="match status" value="1"/>
</dbReference>
<comment type="similarity">
    <text evidence="8">Belongs to the CWC16 family. YJU2 subfamily.</text>
</comment>
<dbReference type="Proteomes" id="UP000626092">
    <property type="component" value="Unassembled WGS sequence"/>
</dbReference>
<dbReference type="Pfam" id="PF04502">
    <property type="entry name" value="Saf4_Yju2"/>
    <property type="match status" value="2"/>
</dbReference>
<dbReference type="EMBL" id="WJXA01000006">
    <property type="protein sequence ID" value="KAF7139985.1"/>
    <property type="molecule type" value="Genomic_DNA"/>
</dbReference>
<evidence type="ECO:0000313" key="10">
    <source>
        <dbReference type="EMBL" id="KAF7139985.1"/>
    </source>
</evidence>
<feature type="binding site" evidence="8">
    <location>
        <position position="80"/>
    </location>
    <ligand>
        <name>Zn(2+)</name>
        <dbReference type="ChEBI" id="CHEBI:29105"/>
    </ligand>
</feature>
<evidence type="ECO:0000256" key="8">
    <source>
        <dbReference type="HAMAP-Rule" id="MF_03226"/>
    </source>
</evidence>
<keyword evidence="6" id="KW-0508">mRNA splicing</keyword>
<evidence type="ECO:0000256" key="3">
    <source>
        <dbReference type="ARBA" id="ARBA00022723"/>
    </source>
</evidence>
<protein>
    <recommendedName>
        <fullName evidence="8">Splicing factor YJU2</fullName>
    </recommendedName>
</protein>
<keyword evidence="5 8" id="KW-0862">Zinc</keyword>
<feature type="binding site" evidence="8">
    <location>
        <position position="43"/>
    </location>
    <ligand>
        <name>Zn(2+)</name>
        <dbReference type="ChEBI" id="CHEBI:29105"/>
    </ligand>
</feature>
<keyword evidence="11" id="KW-1185">Reference proteome</keyword>